<protein>
    <recommendedName>
        <fullName evidence="2">Chorismate-utilising enzyme C-terminal domain-containing protein</fullName>
    </recommendedName>
</protein>
<dbReference type="RefSeq" id="WP_204608513.1">
    <property type="nucleotide sequence ID" value="NZ_BAAAJX010000001.1"/>
</dbReference>
<evidence type="ECO:0000259" key="2">
    <source>
        <dbReference type="Pfam" id="PF00425"/>
    </source>
</evidence>
<feature type="domain" description="Chorismate-utilising enzyme C-terminal" evidence="2">
    <location>
        <begin position="249"/>
        <end position="519"/>
    </location>
</feature>
<feature type="region of interest" description="Disordered" evidence="1">
    <location>
        <begin position="203"/>
        <end position="242"/>
    </location>
</feature>
<dbReference type="PANTHER" id="PTHR11236">
    <property type="entry name" value="AMINOBENZOATE/ANTHRANILATE SYNTHASE"/>
    <property type="match status" value="1"/>
</dbReference>
<evidence type="ECO:0000313" key="4">
    <source>
        <dbReference type="Proteomes" id="UP001501742"/>
    </source>
</evidence>
<organism evidence="3 4">
    <name type="scientific">Curtobacterium herbarum</name>
    <dbReference type="NCBI Taxonomy" id="150122"/>
    <lineage>
        <taxon>Bacteria</taxon>
        <taxon>Bacillati</taxon>
        <taxon>Actinomycetota</taxon>
        <taxon>Actinomycetes</taxon>
        <taxon>Micrococcales</taxon>
        <taxon>Microbacteriaceae</taxon>
        <taxon>Curtobacterium</taxon>
    </lineage>
</organism>
<dbReference type="InterPro" id="IPR005801">
    <property type="entry name" value="ADC_synthase"/>
</dbReference>
<dbReference type="Pfam" id="PF00425">
    <property type="entry name" value="Chorismate_bind"/>
    <property type="match status" value="1"/>
</dbReference>
<proteinExistence type="predicted"/>
<dbReference type="PANTHER" id="PTHR11236:SF18">
    <property type="entry name" value="AMINODEOXYCHORISMATE SYNTHASE"/>
    <property type="match status" value="1"/>
</dbReference>
<dbReference type="Gene3D" id="3.60.120.10">
    <property type="entry name" value="Anthranilate synthase"/>
    <property type="match status" value="1"/>
</dbReference>
<name>A0ABN1Z821_9MICO</name>
<gene>
    <name evidence="3" type="ORF">GCM10009627_00280</name>
</gene>
<sequence length="533" mass="56363">MDDLGGLSVTPDRAAGSPRIVVQRVADVRDLGELAHSRSADLVWLDSALPSGSPATAARRAAWSVLAVSDGPFAARLRHQDRVAHVTVSGPAARWFGPSRTEDRPAFAVLDDLLRATPSLDEPVPGCAFALGWVGFLGYELGREVDGPDRTADGHADADLRFVDRAVLVHADGPAWAIALVDDDAPRESRANRAWLAEVRASTTSDDLTGARPGLPAGGTSVAGRVSEAPDRVPVAPGRAREARGRVRRTAYEHAVDACRHEIREGNAFQVCLTTAFAVPEAEPDGPLGRDGDRYLAEYRRVRAGDPVPFGAYLRWGDLRIASRSPERFLRIDADGGVLAEPIKGTRPRHPDPAADAATRAELVDSAKDRAENVMIVDLLRNDLLRTARPGTVHVQRLCDVESYASVHQLVSTVAGVLPEGASRAEVVRAAFPPGSMTGAPKRSAAAIADRLEGAPRGVYSGAIGYFSASGAVDLSVAIRTLVTVLHPDGSVRRRSLGAGGAVTWASTAADEADEVETKTRSVLGGIGAAAHW</sequence>
<dbReference type="InterPro" id="IPR019999">
    <property type="entry name" value="Anth_synth_I-like"/>
</dbReference>
<evidence type="ECO:0000256" key="1">
    <source>
        <dbReference type="SAM" id="MobiDB-lite"/>
    </source>
</evidence>
<dbReference type="Proteomes" id="UP001501742">
    <property type="component" value="Unassembled WGS sequence"/>
</dbReference>
<dbReference type="InterPro" id="IPR015890">
    <property type="entry name" value="Chorismate_C"/>
</dbReference>
<dbReference type="PRINTS" id="PR00095">
    <property type="entry name" value="ANTSNTHASEI"/>
</dbReference>
<reference evidence="3 4" key="1">
    <citation type="journal article" date="2019" name="Int. J. Syst. Evol. Microbiol.">
        <title>The Global Catalogue of Microorganisms (GCM) 10K type strain sequencing project: providing services to taxonomists for standard genome sequencing and annotation.</title>
        <authorList>
            <consortium name="The Broad Institute Genomics Platform"/>
            <consortium name="The Broad Institute Genome Sequencing Center for Infectious Disease"/>
            <person name="Wu L."/>
            <person name="Ma J."/>
        </authorList>
    </citation>
    <scope>NUCLEOTIDE SEQUENCE [LARGE SCALE GENOMIC DNA]</scope>
    <source>
        <strain evidence="3 4">JCM 12140</strain>
    </source>
</reference>
<comment type="caution">
    <text evidence="3">The sequence shown here is derived from an EMBL/GenBank/DDBJ whole genome shotgun (WGS) entry which is preliminary data.</text>
</comment>
<dbReference type="EMBL" id="BAAAJX010000001">
    <property type="protein sequence ID" value="GAA1491682.1"/>
    <property type="molecule type" value="Genomic_DNA"/>
</dbReference>
<keyword evidence="4" id="KW-1185">Reference proteome</keyword>
<dbReference type="SUPFAM" id="SSF56322">
    <property type="entry name" value="ADC synthase"/>
    <property type="match status" value="1"/>
</dbReference>
<accession>A0ABN1Z821</accession>
<evidence type="ECO:0000313" key="3">
    <source>
        <dbReference type="EMBL" id="GAA1491682.1"/>
    </source>
</evidence>